<dbReference type="GO" id="GO:0071949">
    <property type="term" value="F:FAD binding"/>
    <property type="evidence" value="ECO:0007669"/>
    <property type="project" value="InterPro"/>
</dbReference>
<evidence type="ECO:0000259" key="16">
    <source>
        <dbReference type="Pfam" id="PF22924"/>
    </source>
</evidence>
<comment type="subcellular location">
    <subcellularLocation>
        <location evidence="2">Peroxisome</location>
    </subcellularLocation>
</comment>
<dbReference type="AlphaFoldDB" id="A0A7J7K0L6"/>
<dbReference type="FunFam" id="1.20.140.10:FF:000010">
    <property type="entry name" value="Acyl-coenzyme A oxidase"/>
    <property type="match status" value="1"/>
</dbReference>
<dbReference type="GO" id="GO:0033540">
    <property type="term" value="P:fatty acid beta-oxidation using acyl-CoA oxidase"/>
    <property type="evidence" value="ECO:0007669"/>
    <property type="project" value="TreeGrafter"/>
</dbReference>
<keyword evidence="9" id="KW-0443">Lipid metabolism</keyword>
<keyword evidence="18" id="KW-1185">Reference proteome</keyword>
<dbReference type="InterPro" id="IPR046373">
    <property type="entry name" value="Acyl-CoA_Oxase/DH_mid-dom_sf"/>
</dbReference>
<evidence type="ECO:0000256" key="13">
    <source>
        <dbReference type="PIRSR" id="PIRSR000168-2"/>
    </source>
</evidence>
<protein>
    <recommendedName>
        <fullName evidence="11">Acyl-coenzyme A oxidase</fullName>
    </recommendedName>
</protein>
<evidence type="ECO:0000256" key="2">
    <source>
        <dbReference type="ARBA" id="ARBA00004275"/>
    </source>
</evidence>
<evidence type="ECO:0000259" key="14">
    <source>
        <dbReference type="Pfam" id="PF01756"/>
    </source>
</evidence>
<evidence type="ECO:0000313" key="18">
    <source>
        <dbReference type="Proteomes" id="UP000593567"/>
    </source>
</evidence>
<dbReference type="Gene3D" id="1.20.140.10">
    <property type="entry name" value="Butyryl-CoA Dehydrogenase, subunit A, domain 3"/>
    <property type="match status" value="2"/>
</dbReference>
<organism evidence="17 18">
    <name type="scientific">Bugula neritina</name>
    <name type="common">Brown bryozoan</name>
    <name type="synonym">Sertularia neritina</name>
    <dbReference type="NCBI Taxonomy" id="10212"/>
    <lineage>
        <taxon>Eukaryota</taxon>
        <taxon>Metazoa</taxon>
        <taxon>Spiralia</taxon>
        <taxon>Lophotrochozoa</taxon>
        <taxon>Bryozoa</taxon>
        <taxon>Gymnolaemata</taxon>
        <taxon>Cheilostomatida</taxon>
        <taxon>Flustrina</taxon>
        <taxon>Buguloidea</taxon>
        <taxon>Bugulidae</taxon>
        <taxon>Bugula</taxon>
    </lineage>
</organism>
<evidence type="ECO:0000256" key="9">
    <source>
        <dbReference type="ARBA" id="ARBA00023098"/>
    </source>
</evidence>
<dbReference type="InterPro" id="IPR036250">
    <property type="entry name" value="AcylCo_DH-like_C"/>
</dbReference>
<keyword evidence="7" id="KW-0276">Fatty acid metabolism</keyword>
<dbReference type="FunFam" id="1.20.140.10:FF:000007">
    <property type="entry name" value="Acyl-coenzyme A oxidase"/>
    <property type="match status" value="1"/>
</dbReference>
<dbReference type="FunFam" id="2.40.110.10:FF:000005">
    <property type="entry name" value="Acyl-coenzyme A oxidase"/>
    <property type="match status" value="1"/>
</dbReference>
<evidence type="ECO:0000256" key="7">
    <source>
        <dbReference type="ARBA" id="ARBA00022832"/>
    </source>
</evidence>
<comment type="caution">
    <text evidence="17">The sequence shown here is derived from an EMBL/GenBank/DDBJ whole genome shotgun (WGS) entry which is preliminary data.</text>
</comment>
<proteinExistence type="inferred from homology"/>
<dbReference type="GO" id="GO:0005777">
    <property type="term" value="C:peroxisome"/>
    <property type="evidence" value="ECO:0007669"/>
    <property type="project" value="UniProtKB-SubCell"/>
</dbReference>
<feature type="binding site" evidence="13">
    <location>
        <position position="138"/>
    </location>
    <ligand>
        <name>FAD</name>
        <dbReference type="ChEBI" id="CHEBI:57692"/>
    </ligand>
</feature>
<feature type="binding site" evidence="13">
    <location>
        <position position="99"/>
    </location>
    <ligand>
        <name>FAD</name>
        <dbReference type="ChEBI" id="CHEBI:57692"/>
    </ligand>
</feature>
<feature type="domain" description="Acyl-CoA oxidase C-alpha1" evidence="16">
    <location>
        <begin position="242"/>
        <end position="406"/>
    </location>
</feature>
<evidence type="ECO:0000256" key="5">
    <source>
        <dbReference type="ARBA" id="ARBA00022630"/>
    </source>
</evidence>
<gene>
    <name evidence="17" type="ORF">EB796_009525</name>
</gene>
<dbReference type="GO" id="GO:0016402">
    <property type="term" value="F:pristanoyl-CoA oxidase activity"/>
    <property type="evidence" value="ECO:0007669"/>
    <property type="project" value="TreeGrafter"/>
</dbReference>
<dbReference type="InterPro" id="IPR055060">
    <property type="entry name" value="ACOX_C_alpha1"/>
</dbReference>
<dbReference type="Gene3D" id="2.40.110.10">
    <property type="entry name" value="Butyryl-CoA Dehydrogenase, subunit A, domain 2"/>
    <property type="match status" value="1"/>
</dbReference>
<keyword evidence="6 11" id="KW-0274">FAD</keyword>
<evidence type="ECO:0000313" key="17">
    <source>
        <dbReference type="EMBL" id="KAF6032169.1"/>
    </source>
</evidence>
<dbReference type="SUPFAM" id="SSF56645">
    <property type="entry name" value="Acyl-CoA dehydrogenase NM domain-like"/>
    <property type="match status" value="1"/>
</dbReference>
<dbReference type="InterPro" id="IPR009100">
    <property type="entry name" value="AcylCoA_DH/oxidase_NM_dom_sf"/>
</dbReference>
<feature type="domain" description="Acyl-CoA oxidase/dehydrogenase middle" evidence="15">
    <location>
        <begin position="95"/>
        <end position="204"/>
    </location>
</feature>
<feature type="active site" description="Proton acceptor" evidence="12">
    <location>
        <position position="391"/>
    </location>
</feature>
<dbReference type="PIRSF" id="PIRSF000168">
    <property type="entry name" value="Acyl-CoA_oxidase"/>
    <property type="match status" value="1"/>
</dbReference>
<dbReference type="PANTHER" id="PTHR10909:SF390">
    <property type="entry name" value="PEROXISOMAL ACYL-COENZYME A OXIDASE 3"/>
    <property type="match status" value="1"/>
</dbReference>
<evidence type="ECO:0000256" key="3">
    <source>
        <dbReference type="ARBA" id="ARBA00005189"/>
    </source>
</evidence>
<dbReference type="InterPro" id="IPR012258">
    <property type="entry name" value="Acyl-CoA_oxidase"/>
</dbReference>
<comment type="similarity">
    <text evidence="4 11">Belongs to the acyl-CoA oxidase family.</text>
</comment>
<dbReference type="EMBL" id="VXIV02001532">
    <property type="protein sequence ID" value="KAF6032169.1"/>
    <property type="molecule type" value="Genomic_DNA"/>
</dbReference>
<keyword evidence="8" id="KW-0560">Oxidoreductase</keyword>
<dbReference type="Pfam" id="PF22924">
    <property type="entry name" value="ACOX_C_alpha1"/>
    <property type="match status" value="1"/>
</dbReference>
<comment type="pathway">
    <text evidence="3">Lipid metabolism.</text>
</comment>
<dbReference type="Pfam" id="PF01756">
    <property type="entry name" value="ACOX"/>
    <property type="match status" value="1"/>
</dbReference>
<sequence length="636" mass="71992">MRLYTLGYDALEFQHRVWSAMEKDAVFSKSYGYETIEETRANTFRRLKRLYEYDFLPEEDVMANPLNYNSYINALGMYDWSLMAKYQLSHQYHGCFALTELSHGSNTRLMRTTATYKPETQTFELNTPDFEATKIWSGNLGKAATHAIVYAQLITPDGQNHGLHSFAVPIRDPKTLLAYPGVVVGDMGEKLGLNGIDNGFMAFSKYNIAREYLLNKTGDVTEDGRYISPYKDPRKRFGATLGALSGGRVGITGMAWCNLQMVITIAVRYSAVRRQFGPDENSEIPVLEYQLQQWRLMPYLAAAYVLGHLSRSFFEDFVELKIGLMMGDTSEEFAALGREIHAISCASKPLVSWTARDAIQESRECCGGHGFFAVNRIGELRNDNDPNCTYEGDNNVILQQTANYILAAVKDGECNSPLGSLATFKDTKYHLSRHFSAQSVSECRQPQVAIDAYKWLISFLLEESRERLADEFSKTRCSFTSKNNSQVYYCRSLSLVFIELFAIERFCKHINSDKTPADLRPVLTNLAALYSLWSLEKHLGTLYQGGYFRSNSSTKILRKTILQLCTELKDNSVSLVDALAPPDFILASPIGRADGQIYQNLYSAMLQGKNVLDRPDYWREFVDDKPVIGSKRVSKL</sequence>
<reference evidence="17" key="1">
    <citation type="submission" date="2020-06" db="EMBL/GenBank/DDBJ databases">
        <title>Draft genome of Bugula neritina, a colonial animal packing powerful symbionts and potential medicines.</title>
        <authorList>
            <person name="Rayko M."/>
        </authorList>
    </citation>
    <scope>NUCLEOTIDE SEQUENCE [LARGE SCALE GENOMIC DNA]</scope>
    <source>
        <strain evidence="17">Kwan_BN1</strain>
    </source>
</reference>
<dbReference type="OrthoDB" id="538336at2759"/>
<keyword evidence="10" id="KW-0576">Peroxisome</keyword>
<comment type="cofactor">
    <cofactor evidence="1">
        <name>FAD</name>
        <dbReference type="ChEBI" id="CHEBI:57692"/>
    </cofactor>
</comment>
<dbReference type="GO" id="GO:0055088">
    <property type="term" value="P:lipid homeostasis"/>
    <property type="evidence" value="ECO:0007669"/>
    <property type="project" value="TreeGrafter"/>
</dbReference>
<evidence type="ECO:0000256" key="12">
    <source>
        <dbReference type="PIRSR" id="PIRSR000168-1"/>
    </source>
</evidence>
<dbReference type="Pfam" id="PF02770">
    <property type="entry name" value="Acyl-CoA_dh_M"/>
    <property type="match status" value="1"/>
</dbReference>
<dbReference type="InterPro" id="IPR002655">
    <property type="entry name" value="Acyl-CoA_oxidase_C"/>
</dbReference>
<evidence type="ECO:0000256" key="4">
    <source>
        <dbReference type="ARBA" id="ARBA00006288"/>
    </source>
</evidence>
<feature type="domain" description="Acyl-CoA oxidase C-terminal" evidence="14">
    <location>
        <begin position="446"/>
        <end position="622"/>
    </location>
</feature>
<dbReference type="GO" id="GO:0005504">
    <property type="term" value="F:fatty acid binding"/>
    <property type="evidence" value="ECO:0007669"/>
    <property type="project" value="TreeGrafter"/>
</dbReference>
<keyword evidence="5 11" id="KW-0285">Flavoprotein</keyword>
<evidence type="ECO:0000256" key="6">
    <source>
        <dbReference type="ARBA" id="ARBA00022827"/>
    </source>
</evidence>
<evidence type="ECO:0000256" key="10">
    <source>
        <dbReference type="ARBA" id="ARBA00023140"/>
    </source>
</evidence>
<dbReference type="Proteomes" id="UP000593567">
    <property type="component" value="Unassembled WGS sequence"/>
</dbReference>
<evidence type="ECO:0000256" key="1">
    <source>
        <dbReference type="ARBA" id="ARBA00001974"/>
    </source>
</evidence>
<evidence type="ECO:0000256" key="8">
    <source>
        <dbReference type="ARBA" id="ARBA00023002"/>
    </source>
</evidence>
<accession>A0A7J7K0L6</accession>
<name>A0A7J7K0L6_BUGNE</name>
<dbReference type="PANTHER" id="PTHR10909">
    <property type="entry name" value="ELECTRON TRANSPORT OXIDOREDUCTASE"/>
    <property type="match status" value="1"/>
</dbReference>
<evidence type="ECO:0000259" key="15">
    <source>
        <dbReference type="Pfam" id="PF02770"/>
    </source>
</evidence>
<dbReference type="SUPFAM" id="SSF47203">
    <property type="entry name" value="Acyl-CoA dehydrogenase C-terminal domain-like"/>
    <property type="match status" value="2"/>
</dbReference>
<dbReference type="InterPro" id="IPR006091">
    <property type="entry name" value="Acyl-CoA_Oxase/DH_mid-dom"/>
</dbReference>
<evidence type="ECO:0000256" key="11">
    <source>
        <dbReference type="PIRNR" id="PIRNR000168"/>
    </source>
</evidence>